<dbReference type="PANTHER" id="PTHR44169">
    <property type="entry name" value="NADPH-DEPENDENT 1-ACYLDIHYDROXYACETONE PHOSPHATE REDUCTASE"/>
    <property type="match status" value="1"/>
</dbReference>
<organism evidence="4 5">
    <name type="scientific">Nonomuraea salmonea</name>
    <dbReference type="NCBI Taxonomy" id="46181"/>
    <lineage>
        <taxon>Bacteria</taxon>
        <taxon>Bacillati</taxon>
        <taxon>Actinomycetota</taxon>
        <taxon>Actinomycetes</taxon>
        <taxon>Streptosporangiales</taxon>
        <taxon>Streptosporangiaceae</taxon>
        <taxon>Nonomuraea</taxon>
    </lineage>
</organism>
<dbReference type="InterPro" id="IPR036291">
    <property type="entry name" value="NAD(P)-bd_dom_sf"/>
</dbReference>
<keyword evidence="5" id="KW-1185">Reference proteome</keyword>
<dbReference type="Pfam" id="PF00106">
    <property type="entry name" value="adh_short"/>
    <property type="match status" value="1"/>
</dbReference>
<dbReference type="PANTHER" id="PTHR44169:SF6">
    <property type="entry name" value="NADPH-DEPENDENT 1-ACYLDIHYDROXYACETONE PHOSPHATE REDUCTASE"/>
    <property type="match status" value="1"/>
</dbReference>
<reference evidence="4 5" key="1">
    <citation type="submission" date="2024-09" db="EMBL/GenBank/DDBJ databases">
        <authorList>
            <person name="Sun Q."/>
            <person name="Mori K."/>
        </authorList>
    </citation>
    <scope>NUCLEOTIDE SEQUENCE [LARGE SCALE GENOMIC DNA]</scope>
    <source>
        <strain evidence="4 5">JCM 3324</strain>
    </source>
</reference>
<accession>A0ABV5P236</accession>
<dbReference type="RefSeq" id="WP_379485127.1">
    <property type="nucleotide sequence ID" value="NZ_JBHMCF010000052.1"/>
</dbReference>
<protein>
    <submittedName>
        <fullName evidence="4">SDR family NAD(P)-dependent oxidoreductase</fullName>
    </submittedName>
</protein>
<comment type="caution">
    <text evidence="4">The sequence shown here is derived from an EMBL/GenBank/DDBJ whole genome shotgun (WGS) entry which is preliminary data.</text>
</comment>
<evidence type="ECO:0000256" key="3">
    <source>
        <dbReference type="RuleBase" id="RU000363"/>
    </source>
</evidence>
<evidence type="ECO:0000313" key="4">
    <source>
        <dbReference type="EMBL" id="MFB9476623.1"/>
    </source>
</evidence>
<dbReference type="InterPro" id="IPR002347">
    <property type="entry name" value="SDR_fam"/>
</dbReference>
<dbReference type="PRINTS" id="PR00081">
    <property type="entry name" value="GDHRDH"/>
</dbReference>
<dbReference type="EMBL" id="JBHMCF010000052">
    <property type="protein sequence ID" value="MFB9476623.1"/>
    <property type="molecule type" value="Genomic_DNA"/>
</dbReference>
<dbReference type="CDD" id="cd05374">
    <property type="entry name" value="17beta-HSD-like_SDR_c"/>
    <property type="match status" value="1"/>
</dbReference>
<dbReference type="PRINTS" id="PR00080">
    <property type="entry name" value="SDRFAMILY"/>
</dbReference>
<dbReference type="SUPFAM" id="SSF51735">
    <property type="entry name" value="NAD(P)-binding Rossmann-fold domains"/>
    <property type="match status" value="1"/>
</dbReference>
<gene>
    <name evidence="4" type="ORF">ACFFR3_44640</name>
</gene>
<comment type="similarity">
    <text evidence="1 3">Belongs to the short-chain dehydrogenases/reductases (SDR) family.</text>
</comment>
<evidence type="ECO:0000313" key="5">
    <source>
        <dbReference type="Proteomes" id="UP001589568"/>
    </source>
</evidence>
<sequence>MPEPIMQRPSRAVLITGISSLSGLSSGTGRALALRLHRAGWPVYAGGRSLEGLKDLEQEGITTLRVDVTDEKSMVEAVDWITAEHGAVGVLINNAAYSLNGTIEQTPMDSVRQQFETNVFGLSRMTQLVLPGMRAQGAGRIVIMSSIFGLFATPGRGYYEATKHALEAIGDSLRLEVHRFGIKVVVVEPSPILGAFVPTTVGDLGLAPSTDEEDPYGDFWERFVVWHGAYREVEHPKGRGRMSLRADHVAAVIEKAISVRNPRIRYRIGIPVRLLRPQRVIFGERAWEKFVRTFFPTP</sequence>
<dbReference type="Proteomes" id="UP001589568">
    <property type="component" value="Unassembled WGS sequence"/>
</dbReference>
<keyword evidence="2" id="KW-0560">Oxidoreductase</keyword>
<name>A0ABV5P236_9ACTN</name>
<evidence type="ECO:0000256" key="1">
    <source>
        <dbReference type="ARBA" id="ARBA00006484"/>
    </source>
</evidence>
<dbReference type="Gene3D" id="3.40.50.720">
    <property type="entry name" value="NAD(P)-binding Rossmann-like Domain"/>
    <property type="match status" value="1"/>
</dbReference>
<evidence type="ECO:0000256" key="2">
    <source>
        <dbReference type="ARBA" id="ARBA00023002"/>
    </source>
</evidence>
<proteinExistence type="inferred from homology"/>